<evidence type="ECO:0000313" key="2">
    <source>
        <dbReference type="EMBL" id="SSX21641.1"/>
    </source>
</evidence>
<protein>
    <submittedName>
        <fullName evidence="2">CSON004964 protein</fullName>
    </submittedName>
</protein>
<dbReference type="GO" id="GO:0005634">
    <property type="term" value="C:nucleus"/>
    <property type="evidence" value="ECO:0007669"/>
    <property type="project" value="TreeGrafter"/>
</dbReference>
<dbReference type="AlphaFoldDB" id="A0A336LXE1"/>
<proteinExistence type="predicted"/>
<dbReference type="PANTHER" id="PTHR44167:SF24">
    <property type="entry name" value="SERINE_THREONINE-PROTEIN KINASE CHK2"/>
    <property type="match status" value="1"/>
</dbReference>
<dbReference type="SUPFAM" id="SSF56112">
    <property type="entry name" value="Protein kinase-like (PK-like)"/>
    <property type="match status" value="1"/>
</dbReference>
<dbReference type="Gene3D" id="1.10.510.10">
    <property type="entry name" value="Transferase(Phosphotransferase) domain 1"/>
    <property type="match status" value="1"/>
</dbReference>
<feature type="region of interest" description="Disordered" evidence="1">
    <location>
        <begin position="1"/>
        <end position="24"/>
    </location>
</feature>
<dbReference type="InterPro" id="IPR011009">
    <property type="entry name" value="Kinase-like_dom_sf"/>
</dbReference>
<name>A0A336LXE1_CULSO</name>
<organism evidence="2">
    <name type="scientific">Culicoides sonorensis</name>
    <name type="common">Biting midge</name>
    <dbReference type="NCBI Taxonomy" id="179676"/>
    <lineage>
        <taxon>Eukaryota</taxon>
        <taxon>Metazoa</taxon>
        <taxon>Ecdysozoa</taxon>
        <taxon>Arthropoda</taxon>
        <taxon>Hexapoda</taxon>
        <taxon>Insecta</taxon>
        <taxon>Pterygota</taxon>
        <taxon>Neoptera</taxon>
        <taxon>Endopterygota</taxon>
        <taxon>Diptera</taxon>
        <taxon>Nematocera</taxon>
        <taxon>Chironomoidea</taxon>
        <taxon>Ceratopogonidae</taxon>
        <taxon>Ceratopogoninae</taxon>
        <taxon>Culicoides</taxon>
        <taxon>Monoculicoides</taxon>
    </lineage>
</organism>
<dbReference type="GO" id="GO:0005737">
    <property type="term" value="C:cytoplasm"/>
    <property type="evidence" value="ECO:0007669"/>
    <property type="project" value="TreeGrafter"/>
</dbReference>
<gene>
    <name evidence="2" type="primary">CSON004964</name>
</gene>
<sequence length="217" mass="25379">MLKMPLANPKLDNSHPFRSANQISAPPTMPLNGLEAGVVLIERQFFVPLSQHRVRMEWKWMRQWPVSQRWSAQNRWKRRRKRTGNWKTISQDAKSLLSQMLHIAPNRRPKADQILRHPWLWQYTQADFMAMQQNHLQQQQQQQQQLMQQQQIFQTHPTQYVTQQKTLLPENTAVIKGAVNATFRAISSPQAANLGPVRMSELATRRLLKKKSTADSS</sequence>
<dbReference type="PANTHER" id="PTHR44167">
    <property type="entry name" value="OVARIAN-SPECIFIC SERINE/THREONINE-PROTEIN KINASE LOK-RELATED"/>
    <property type="match status" value="1"/>
</dbReference>
<dbReference type="EMBL" id="UFQT01000201">
    <property type="protein sequence ID" value="SSX21641.1"/>
    <property type="molecule type" value="Genomic_DNA"/>
</dbReference>
<dbReference type="VEuPathDB" id="VectorBase:CSON004964"/>
<reference evidence="2" key="1">
    <citation type="submission" date="2018-07" db="EMBL/GenBank/DDBJ databases">
        <authorList>
            <person name="Quirk P.G."/>
            <person name="Krulwich T.A."/>
        </authorList>
    </citation>
    <scope>NUCLEOTIDE SEQUENCE</scope>
</reference>
<evidence type="ECO:0000256" key="1">
    <source>
        <dbReference type="SAM" id="MobiDB-lite"/>
    </source>
</evidence>
<dbReference type="GO" id="GO:0004674">
    <property type="term" value="F:protein serine/threonine kinase activity"/>
    <property type="evidence" value="ECO:0007669"/>
    <property type="project" value="TreeGrafter"/>
</dbReference>
<dbReference type="GO" id="GO:0044773">
    <property type="term" value="P:mitotic DNA damage checkpoint signaling"/>
    <property type="evidence" value="ECO:0007669"/>
    <property type="project" value="TreeGrafter"/>
</dbReference>
<accession>A0A336LXE1</accession>